<evidence type="ECO:0000256" key="3">
    <source>
        <dbReference type="ARBA" id="ARBA00012663"/>
    </source>
</evidence>
<dbReference type="AlphaFoldDB" id="A0A0L8C3Q9"/>
<keyword evidence="5" id="KW-0326">Glycosidase</keyword>
<evidence type="ECO:0000313" key="12">
    <source>
        <dbReference type="Proteomes" id="UP000037425"/>
    </source>
</evidence>
<dbReference type="PANTHER" id="PTHR22600:SF57">
    <property type="entry name" value="BETA-N-ACETYLHEXOSAMINIDASE"/>
    <property type="match status" value="1"/>
</dbReference>
<dbReference type="GO" id="GO:0005975">
    <property type="term" value="P:carbohydrate metabolic process"/>
    <property type="evidence" value="ECO:0007669"/>
    <property type="project" value="InterPro"/>
</dbReference>
<evidence type="ECO:0000256" key="1">
    <source>
        <dbReference type="ARBA" id="ARBA00001231"/>
    </source>
</evidence>
<dbReference type="Pfam" id="PF00728">
    <property type="entry name" value="Glyco_hydro_20"/>
    <property type="match status" value="1"/>
</dbReference>
<evidence type="ECO:0000259" key="10">
    <source>
        <dbReference type="Pfam" id="PF02838"/>
    </source>
</evidence>
<evidence type="ECO:0000256" key="7">
    <source>
        <dbReference type="ARBA" id="ARBA00033000"/>
    </source>
</evidence>
<dbReference type="PATRIC" id="fig|106592.7.peg.2760"/>
<dbReference type="Proteomes" id="UP000037425">
    <property type="component" value="Unassembled WGS sequence"/>
</dbReference>
<dbReference type="CDD" id="cd06563">
    <property type="entry name" value="GH20_chitobiase-like"/>
    <property type="match status" value="1"/>
</dbReference>
<dbReference type="SUPFAM" id="SSF51445">
    <property type="entry name" value="(Trans)glycosidases"/>
    <property type="match status" value="1"/>
</dbReference>
<dbReference type="InterPro" id="IPR015882">
    <property type="entry name" value="HEX_bac_N"/>
</dbReference>
<evidence type="ECO:0000256" key="2">
    <source>
        <dbReference type="ARBA" id="ARBA00006285"/>
    </source>
</evidence>
<comment type="similarity">
    <text evidence="2">Belongs to the glycosyl hydrolase 20 family.</text>
</comment>
<dbReference type="PANTHER" id="PTHR22600">
    <property type="entry name" value="BETA-HEXOSAMINIDASE"/>
    <property type="match status" value="1"/>
</dbReference>
<evidence type="ECO:0000256" key="6">
    <source>
        <dbReference type="ARBA" id="ARBA00030512"/>
    </source>
</evidence>
<evidence type="ECO:0000256" key="8">
    <source>
        <dbReference type="PIRSR" id="PIRSR625705-1"/>
    </source>
</evidence>
<evidence type="ECO:0000259" key="9">
    <source>
        <dbReference type="Pfam" id="PF00728"/>
    </source>
</evidence>
<name>A0A0L8C3Q9_ENSAD</name>
<dbReference type="PRINTS" id="PR00738">
    <property type="entry name" value="GLHYDRLASE20"/>
</dbReference>
<dbReference type="InterPro" id="IPR017853">
    <property type="entry name" value="GH"/>
</dbReference>
<gene>
    <name evidence="11" type="ORF">AC244_05620</name>
</gene>
<dbReference type="GO" id="GO:0030203">
    <property type="term" value="P:glycosaminoglycan metabolic process"/>
    <property type="evidence" value="ECO:0007669"/>
    <property type="project" value="TreeGrafter"/>
</dbReference>
<comment type="catalytic activity">
    <reaction evidence="1">
        <text>Hydrolysis of terminal non-reducing N-acetyl-D-hexosamine residues in N-acetyl-beta-D-hexosaminides.</text>
        <dbReference type="EC" id="3.2.1.52"/>
    </reaction>
</comment>
<accession>A0A0L8C3Q9</accession>
<dbReference type="Pfam" id="PF02838">
    <property type="entry name" value="Glyco_hydro_20b"/>
    <property type="match status" value="1"/>
</dbReference>
<dbReference type="InterPro" id="IPR029018">
    <property type="entry name" value="Hex-like_dom2"/>
</dbReference>
<dbReference type="EC" id="3.2.1.52" evidence="3"/>
<dbReference type="OrthoDB" id="9763537at2"/>
<reference evidence="12" key="1">
    <citation type="submission" date="2015-07" db="EMBL/GenBank/DDBJ databases">
        <title>Whole genome sequence of an Ensifer adhaerens strain isolated from a cave pool in the Wind Cave National Park.</title>
        <authorList>
            <person name="Eng W.W.H."/>
            <person name="Gan H.M."/>
            <person name="Barton H.A."/>
            <person name="Savka M.A."/>
        </authorList>
    </citation>
    <scope>NUCLEOTIDE SEQUENCE [LARGE SCALE GENOMIC DNA]</scope>
    <source>
        <strain evidence="12">SD006</strain>
    </source>
</reference>
<dbReference type="Gene3D" id="3.30.379.10">
    <property type="entry name" value="Chitobiase/beta-hexosaminidase domain 2-like"/>
    <property type="match status" value="1"/>
</dbReference>
<dbReference type="GO" id="GO:0004563">
    <property type="term" value="F:beta-N-acetylhexosaminidase activity"/>
    <property type="evidence" value="ECO:0007669"/>
    <property type="project" value="UniProtKB-EC"/>
</dbReference>
<dbReference type="SUPFAM" id="SSF55545">
    <property type="entry name" value="beta-N-acetylhexosaminidase-like domain"/>
    <property type="match status" value="1"/>
</dbReference>
<protein>
    <recommendedName>
        <fullName evidence="3">beta-N-acetylhexosaminidase</fullName>
        <ecNumber evidence="3">3.2.1.52</ecNumber>
    </recommendedName>
    <alternativeName>
        <fullName evidence="6">Beta-N-acetylhexosaminidase</fullName>
    </alternativeName>
    <alternativeName>
        <fullName evidence="7">N-acetyl-beta-glucosaminidase</fullName>
    </alternativeName>
</protein>
<dbReference type="InterPro" id="IPR015883">
    <property type="entry name" value="Glyco_hydro_20_cat"/>
</dbReference>
<organism evidence="11 12">
    <name type="scientific">Ensifer adhaerens</name>
    <name type="common">Sinorhizobium morelense</name>
    <dbReference type="NCBI Taxonomy" id="106592"/>
    <lineage>
        <taxon>Bacteria</taxon>
        <taxon>Pseudomonadati</taxon>
        <taxon>Pseudomonadota</taxon>
        <taxon>Alphaproteobacteria</taxon>
        <taxon>Hyphomicrobiales</taxon>
        <taxon>Rhizobiaceae</taxon>
        <taxon>Sinorhizobium/Ensifer group</taxon>
        <taxon>Ensifer</taxon>
    </lineage>
</organism>
<dbReference type="EMBL" id="LGAP01000002">
    <property type="protein sequence ID" value="KOF21438.1"/>
    <property type="molecule type" value="Genomic_DNA"/>
</dbReference>
<comment type="caution">
    <text evidence="11">The sequence shown here is derived from an EMBL/GenBank/DDBJ whole genome shotgun (WGS) entry which is preliminary data.</text>
</comment>
<feature type="domain" description="Beta-hexosaminidase bacterial type N-terminal" evidence="10">
    <location>
        <begin position="151"/>
        <end position="274"/>
    </location>
</feature>
<dbReference type="GO" id="GO:0016020">
    <property type="term" value="C:membrane"/>
    <property type="evidence" value="ECO:0007669"/>
    <property type="project" value="TreeGrafter"/>
</dbReference>
<proteinExistence type="inferred from homology"/>
<dbReference type="InterPro" id="IPR025705">
    <property type="entry name" value="Beta_hexosaminidase_sua/sub"/>
</dbReference>
<evidence type="ECO:0000256" key="5">
    <source>
        <dbReference type="ARBA" id="ARBA00023295"/>
    </source>
</evidence>
<keyword evidence="4" id="KW-0378">Hydrolase</keyword>
<feature type="domain" description="Glycoside hydrolase family 20 catalytic" evidence="9">
    <location>
        <begin position="279"/>
        <end position="648"/>
    </location>
</feature>
<dbReference type="Gene3D" id="3.20.20.80">
    <property type="entry name" value="Glycosidases"/>
    <property type="match status" value="1"/>
</dbReference>
<evidence type="ECO:0000313" key="11">
    <source>
        <dbReference type="EMBL" id="KOF21438.1"/>
    </source>
</evidence>
<evidence type="ECO:0000256" key="4">
    <source>
        <dbReference type="ARBA" id="ARBA00022801"/>
    </source>
</evidence>
<feature type="active site" description="Proton donor" evidence="8">
    <location>
        <position position="452"/>
    </location>
</feature>
<sequence length="674" mass="73084">MTIATKPEFRLETLWTPAKTDTQAVYSLTLTNASDRPLKDFRLCVSGPARIDPAAVVEGGTLLSRLSNHSEFAPPADLVLQPGSVWTVKAHGMSFEPQHWTDGANSAYLVLADGSTAPISVVPSRAHGDNAELKRGAVIYPVPKVAPVAVSVVPWPQEVSVSGRLTPPLGLDLFPDGAEAEAAARAFAELTGSLFPVEGLVRPVAEGGLPATLSLSGDLAEEGYVIRFSPAGVAVTGGTRTGLLYGLITLGQILRGARLHPGTFLFPAGGEIRDEPALAWRGTHLDVARQFYSTAEVSRFLRLMAWNKLNRFHWHLSDDEAWRIEIDAYPALTDVGAWRGHGRNIPPLLGSGPQVTGGYYTKAAVREIVALAATLGIEVMPEIDVPGHSFAMLQAIPELRDPNEAGSYYSVQGFPDNCLNPAREETYRVLEVVLDELIELFPSKIIHVGADEVPLGAWSGSPEALERLRAVAGDEMATTHAQRLNVVTNTHGADEIDGSGAAVLQAEFLARVQSFLASRGCVTGGWQEAAHGNVIDKEKSLLFGWRTVEANAELAGEGYDIVVCPGQVYYLDMANSPAWSEPGGSWAGWSDPEKLYLFDPIEGWTEAQKKHLRGLQCCIWSEPMTDRGVFDRLVFPRLSALAETGWTRPERKNFKRFEALVGLMPVLYGFYSEQ</sequence>